<dbReference type="Pfam" id="PF00196">
    <property type="entry name" value="GerE"/>
    <property type="match status" value="1"/>
</dbReference>
<keyword evidence="3" id="KW-0804">Transcription</keyword>
<dbReference type="SMART" id="SM00421">
    <property type="entry name" value="HTH_LUXR"/>
    <property type="match status" value="1"/>
</dbReference>
<proteinExistence type="predicted"/>
<sequence>MTASSAPIIHVADDDAHFLRSLLFMIEGLGFAAVGYPSAEAFVQADPAPVPQGCCLLLDIRMPRMSGLELQRRLGATPCMPILFMTGHGDVDQAVQAMRGGALDFLQKPFKEQALFDALSAAVAASAEAQRQLARMDEARALLARLSPRERDVAHLVARGLSNKEVARRLDISDHTVHVHRQRITEKTGSGHAAGLARLILRVDADALED</sequence>
<dbReference type="InterPro" id="IPR011006">
    <property type="entry name" value="CheY-like_superfamily"/>
</dbReference>
<dbReference type="EMBL" id="CP060790">
    <property type="protein sequence ID" value="QNP58529.1"/>
    <property type="molecule type" value="Genomic_DNA"/>
</dbReference>
<reference evidence="7 8" key="1">
    <citation type="submission" date="2020-08" db="EMBL/GenBank/DDBJ databases">
        <title>Genome sequence of Acidovorax monticola KACC 19171T.</title>
        <authorList>
            <person name="Hyun D.-W."/>
            <person name="Bae J.-W."/>
        </authorList>
    </citation>
    <scope>NUCLEOTIDE SEQUENCE [LARGE SCALE GENOMIC DNA]</scope>
    <source>
        <strain evidence="7 8">KACC 19171</strain>
    </source>
</reference>
<keyword evidence="2" id="KW-0238">DNA-binding</keyword>
<dbReference type="AlphaFoldDB" id="A0A7H0HDB3"/>
<dbReference type="Gene3D" id="3.40.50.2300">
    <property type="match status" value="1"/>
</dbReference>
<dbReference type="PANTHER" id="PTHR44688:SF16">
    <property type="entry name" value="DNA-BINDING TRANSCRIPTIONAL ACTIVATOR DEVR_DOSR"/>
    <property type="match status" value="1"/>
</dbReference>
<dbReference type="Pfam" id="PF00072">
    <property type="entry name" value="Response_reg"/>
    <property type="match status" value="1"/>
</dbReference>
<dbReference type="GO" id="GO:0006355">
    <property type="term" value="P:regulation of DNA-templated transcription"/>
    <property type="evidence" value="ECO:0007669"/>
    <property type="project" value="InterPro"/>
</dbReference>
<evidence type="ECO:0000259" key="5">
    <source>
        <dbReference type="PROSITE" id="PS50043"/>
    </source>
</evidence>
<feature type="modified residue" description="4-aspartylphosphate" evidence="4">
    <location>
        <position position="59"/>
    </location>
</feature>
<dbReference type="PROSITE" id="PS50043">
    <property type="entry name" value="HTH_LUXR_2"/>
    <property type="match status" value="1"/>
</dbReference>
<dbReference type="InterPro" id="IPR001789">
    <property type="entry name" value="Sig_transdc_resp-reg_receiver"/>
</dbReference>
<protein>
    <submittedName>
        <fullName evidence="7">Response regulator transcription factor</fullName>
    </submittedName>
</protein>
<dbReference type="RefSeq" id="WP_187735516.1">
    <property type="nucleotide sequence ID" value="NZ_CP060790.1"/>
</dbReference>
<dbReference type="CDD" id="cd06170">
    <property type="entry name" value="LuxR_C_like"/>
    <property type="match status" value="1"/>
</dbReference>
<dbReference type="PROSITE" id="PS00622">
    <property type="entry name" value="HTH_LUXR_1"/>
    <property type="match status" value="1"/>
</dbReference>
<dbReference type="InterPro" id="IPR000792">
    <property type="entry name" value="Tscrpt_reg_LuxR_C"/>
</dbReference>
<keyword evidence="8" id="KW-1185">Reference proteome</keyword>
<dbReference type="SMART" id="SM00448">
    <property type="entry name" value="REC"/>
    <property type="match status" value="1"/>
</dbReference>
<evidence type="ECO:0000313" key="8">
    <source>
        <dbReference type="Proteomes" id="UP000516057"/>
    </source>
</evidence>
<dbReference type="GO" id="GO:0003677">
    <property type="term" value="F:DNA binding"/>
    <property type="evidence" value="ECO:0007669"/>
    <property type="project" value="UniProtKB-KW"/>
</dbReference>
<dbReference type="InterPro" id="IPR036388">
    <property type="entry name" value="WH-like_DNA-bd_sf"/>
</dbReference>
<evidence type="ECO:0000256" key="1">
    <source>
        <dbReference type="ARBA" id="ARBA00023015"/>
    </source>
</evidence>
<dbReference type="KEGG" id="amon:H9L24_16175"/>
<name>A0A7H0HDB3_9BURK</name>
<dbReference type="PANTHER" id="PTHR44688">
    <property type="entry name" value="DNA-BINDING TRANSCRIPTIONAL ACTIVATOR DEVR_DOSR"/>
    <property type="match status" value="1"/>
</dbReference>
<keyword evidence="4" id="KW-0597">Phosphoprotein</keyword>
<dbReference type="PROSITE" id="PS50110">
    <property type="entry name" value="RESPONSE_REGULATORY"/>
    <property type="match status" value="1"/>
</dbReference>
<dbReference type="Proteomes" id="UP000516057">
    <property type="component" value="Chromosome"/>
</dbReference>
<evidence type="ECO:0000313" key="7">
    <source>
        <dbReference type="EMBL" id="QNP58529.1"/>
    </source>
</evidence>
<keyword evidence="1" id="KW-0805">Transcription regulation</keyword>
<evidence type="ECO:0000256" key="3">
    <source>
        <dbReference type="ARBA" id="ARBA00023163"/>
    </source>
</evidence>
<evidence type="ECO:0000259" key="6">
    <source>
        <dbReference type="PROSITE" id="PS50110"/>
    </source>
</evidence>
<feature type="domain" description="HTH luxR-type" evidence="5">
    <location>
        <begin position="139"/>
        <end position="204"/>
    </location>
</feature>
<dbReference type="PRINTS" id="PR00038">
    <property type="entry name" value="HTHLUXR"/>
</dbReference>
<dbReference type="SUPFAM" id="SSF52172">
    <property type="entry name" value="CheY-like"/>
    <property type="match status" value="1"/>
</dbReference>
<evidence type="ECO:0000256" key="2">
    <source>
        <dbReference type="ARBA" id="ARBA00023125"/>
    </source>
</evidence>
<dbReference type="Gene3D" id="1.10.10.10">
    <property type="entry name" value="Winged helix-like DNA-binding domain superfamily/Winged helix DNA-binding domain"/>
    <property type="match status" value="1"/>
</dbReference>
<feature type="domain" description="Response regulatory" evidence="6">
    <location>
        <begin position="8"/>
        <end position="123"/>
    </location>
</feature>
<organism evidence="7 8">
    <name type="scientific">Paenacidovorax monticola</name>
    <dbReference type="NCBI Taxonomy" id="1926868"/>
    <lineage>
        <taxon>Bacteria</taxon>
        <taxon>Pseudomonadati</taxon>
        <taxon>Pseudomonadota</taxon>
        <taxon>Betaproteobacteria</taxon>
        <taxon>Burkholderiales</taxon>
        <taxon>Comamonadaceae</taxon>
        <taxon>Paenacidovorax</taxon>
    </lineage>
</organism>
<accession>A0A7H0HDB3</accession>
<gene>
    <name evidence="7" type="ORF">H9L24_16175</name>
</gene>
<dbReference type="GO" id="GO:0000160">
    <property type="term" value="P:phosphorelay signal transduction system"/>
    <property type="evidence" value="ECO:0007669"/>
    <property type="project" value="InterPro"/>
</dbReference>
<evidence type="ECO:0000256" key="4">
    <source>
        <dbReference type="PROSITE-ProRule" id="PRU00169"/>
    </source>
</evidence>